<protein>
    <submittedName>
        <fullName evidence="2">CoA transferase</fullName>
    </submittedName>
</protein>
<dbReference type="SUPFAM" id="SSF89796">
    <property type="entry name" value="CoA-transferase family III (CaiB/BaiF)"/>
    <property type="match status" value="1"/>
</dbReference>
<proteinExistence type="predicted"/>
<dbReference type="InterPro" id="IPR050483">
    <property type="entry name" value="CoA-transferase_III_domain"/>
</dbReference>
<organism evidence="2 3">
    <name type="scientific">Megasphaera hexanoica</name>
    <dbReference type="NCBI Taxonomy" id="1675036"/>
    <lineage>
        <taxon>Bacteria</taxon>
        <taxon>Bacillati</taxon>
        <taxon>Bacillota</taxon>
        <taxon>Negativicutes</taxon>
        <taxon>Veillonellales</taxon>
        <taxon>Veillonellaceae</taxon>
        <taxon>Megasphaera</taxon>
    </lineage>
</organism>
<dbReference type="InterPro" id="IPR044855">
    <property type="entry name" value="CoA-Trfase_III_dom3_sf"/>
</dbReference>
<dbReference type="RefSeq" id="WP_075581884.1">
    <property type="nucleotide sequence ID" value="NZ_JABAFG010000001.1"/>
</dbReference>
<dbReference type="InterPro" id="IPR023606">
    <property type="entry name" value="CoA-Trfase_III_dom_1_sf"/>
</dbReference>
<dbReference type="Gene3D" id="3.40.50.10540">
    <property type="entry name" value="Crotonobetainyl-coa:carnitine coa-transferase, domain 1"/>
    <property type="match status" value="1"/>
</dbReference>
<reference evidence="2 3" key="1">
    <citation type="submission" date="2020-04" db="EMBL/GenBank/DDBJ databases">
        <authorList>
            <person name="Hitch T.C.A."/>
            <person name="Wylensek D."/>
            <person name="Clavel T."/>
        </authorList>
    </citation>
    <scope>NUCLEOTIDE SEQUENCE [LARGE SCALE GENOMIC DNA]</scope>
    <source>
        <strain evidence="2 3">Oil-RF-744-FAT-WT-6-1</strain>
    </source>
</reference>
<dbReference type="AlphaFoldDB" id="A0A848BQ98"/>
<dbReference type="Proteomes" id="UP000591071">
    <property type="component" value="Unassembled WGS sequence"/>
</dbReference>
<keyword evidence="1 2" id="KW-0808">Transferase</keyword>
<dbReference type="EMBL" id="JABAFG010000001">
    <property type="protein sequence ID" value="NME27028.1"/>
    <property type="molecule type" value="Genomic_DNA"/>
</dbReference>
<dbReference type="GO" id="GO:0008410">
    <property type="term" value="F:CoA-transferase activity"/>
    <property type="evidence" value="ECO:0007669"/>
    <property type="project" value="TreeGrafter"/>
</dbReference>
<name>A0A848BQ98_9FIRM</name>
<dbReference type="Gene3D" id="3.30.1540.10">
    <property type="entry name" value="formyl-coa transferase, domain 3"/>
    <property type="match status" value="1"/>
</dbReference>
<evidence type="ECO:0000256" key="1">
    <source>
        <dbReference type="ARBA" id="ARBA00022679"/>
    </source>
</evidence>
<dbReference type="PANTHER" id="PTHR48207:SF3">
    <property type="entry name" value="SUCCINATE--HYDROXYMETHYLGLUTARATE COA-TRANSFERASE"/>
    <property type="match status" value="1"/>
</dbReference>
<accession>A0A848BQ98</accession>
<sequence>MNNPFENITILDFTHVYSGPYCTMLFADLGARVIKVERPGSGDDTRHYLPFKNNESGYFAYLNRNKESITLDLKSPEGKEIALGLMKQSDIVIENFSAGTMEKLGLSYEEARKVRPDIIYASISGFGQTGPLCHKAAYDNIAQAMSGLLRVTGYPDQPPVKVGVSIADANAGIHAAFCLMAALYYHEHTGKGQYIDISMMETTMSVLENFVIQYTLNGVVPERMGNEHSASAPFDVYVTKDDYVAVATASNRLFSRMQDAMGMDIMSDPRFAENTLRRKNYAELKPIIGAWMKEHTTADIVALFDQAGVPVAPLLRIDELVHHPQIRQRGMMETQHHPVIGDFEMPGFPAHFSEIQTPVRKAAPLLGADTDDVLAVMLGFSKEKIQELKDRDIV</sequence>
<dbReference type="PANTHER" id="PTHR48207">
    <property type="entry name" value="SUCCINATE--HYDROXYMETHYLGLUTARATE COA-TRANSFERASE"/>
    <property type="match status" value="1"/>
</dbReference>
<gene>
    <name evidence="2" type="ORF">HF872_00090</name>
</gene>
<dbReference type="InterPro" id="IPR003673">
    <property type="entry name" value="CoA-Trfase_fam_III"/>
</dbReference>
<dbReference type="Pfam" id="PF02515">
    <property type="entry name" value="CoA_transf_3"/>
    <property type="match status" value="1"/>
</dbReference>
<evidence type="ECO:0000313" key="2">
    <source>
        <dbReference type="EMBL" id="NME27028.1"/>
    </source>
</evidence>
<evidence type="ECO:0000313" key="3">
    <source>
        <dbReference type="Proteomes" id="UP000591071"/>
    </source>
</evidence>
<comment type="caution">
    <text evidence="2">The sequence shown here is derived from an EMBL/GenBank/DDBJ whole genome shotgun (WGS) entry which is preliminary data.</text>
</comment>